<dbReference type="InterPro" id="IPR015499">
    <property type="entry name" value="CCK-like"/>
</dbReference>
<dbReference type="RefSeq" id="XP_015136818.2">
    <property type="nucleotide sequence ID" value="XM_015281332.4"/>
</dbReference>
<name>A0A023UDZ9_CHICK</name>
<dbReference type="OrthoDB" id="9862982at2759"/>
<evidence type="ECO:0000256" key="7">
    <source>
        <dbReference type="RuleBase" id="RU004362"/>
    </source>
</evidence>
<dbReference type="GO" id="GO:0005184">
    <property type="term" value="F:neuropeptide hormone activity"/>
    <property type="evidence" value="ECO:0007669"/>
    <property type="project" value="InterPro"/>
</dbReference>
<dbReference type="InterPro" id="IPR001651">
    <property type="entry name" value="Gastrin/CCK"/>
</dbReference>
<keyword evidence="4" id="KW-0765">Sulfation</keyword>
<proteinExistence type="evidence at transcript level"/>
<feature type="chain" id="PRO_5001526532" evidence="9">
    <location>
        <begin position="21"/>
        <end position="130"/>
    </location>
</feature>
<feature type="region of interest" description="Disordered" evidence="8">
    <location>
        <begin position="21"/>
        <end position="63"/>
    </location>
</feature>
<evidence type="ECO:0000256" key="1">
    <source>
        <dbReference type="ARBA" id="ARBA00004613"/>
    </source>
</evidence>
<protein>
    <submittedName>
        <fullName evidence="11">CCK protein</fullName>
    </submittedName>
</protein>
<dbReference type="PROSITE" id="PS00259">
    <property type="entry name" value="GASTRIN"/>
    <property type="match status" value="1"/>
</dbReference>
<evidence type="ECO:0000256" key="3">
    <source>
        <dbReference type="ARBA" id="ARBA00022525"/>
    </source>
</evidence>
<dbReference type="PhylomeDB" id="A0A023UDZ9"/>
<evidence type="ECO:0000256" key="8">
    <source>
        <dbReference type="SAM" id="MobiDB-lite"/>
    </source>
</evidence>
<reference evidence="11" key="1">
    <citation type="submission" date="2014-02" db="EMBL/GenBank/DDBJ databases">
        <authorList>
            <person name="Karim M.R."/>
            <person name="Atoji Y."/>
        </authorList>
    </citation>
    <scope>NUCLEOTIDE SEQUENCE</scope>
    <source>
        <strain evidence="11">White Leghorn</strain>
        <tissue evidence="11">Telencephalon</tissue>
    </source>
</reference>
<evidence type="ECO:0000256" key="2">
    <source>
        <dbReference type="ARBA" id="ARBA00006273"/>
    </source>
</evidence>
<keyword evidence="6" id="KW-0027">Amidation</keyword>
<keyword evidence="5" id="KW-0165">Cleavage on pair of basic residues</keyword>
<dbReference type="SMART" id="SM00029">
    <property type="entry name" value="GASTRIN"/>
    <property type="match status" value="1"/>
</dbReference>
<comment type="subcellular location">
    <subcellularLocation>
        <location evidence="1 7">Secreted</location>
    </subcellularLocation>
</comment>
<dbReference type="AlphaFoldDB" id="A0A023UDZ9"/>
<evidence type="ECO:0000313" key="11">
    <source>
        <dbReference type="EMBL" id="AHX99543.1"/>
    </source>
</evidence>
<evidence type="ECO:0000259" key="10">
    <source>
        <dbReference type="Pfam" id="PF00918"/>
    </source>
</evidence>
<evidence type="ECO:0000256" key="4">
    <source>
        <dbReference type="ARBA" id="ARBA00022641"/>
    </source>
</evidence>
<dbReference type="CTD" id="885"/>
<evidence type="ECO:0000256" key="6">
    <source>
        <dbReference type="ARBA" id="ARBA00022815"/>
    </source>
</evidence>
<dbReference type="RefSeq" id="NP_001001741.1">
    <property type="nucleotide sequence ID" value="NM_001001741.2"/>
</dbReference>
<sequence>MYGGICICVLLAALSVSSLGQQPAGSHDGSPVAAELQQSLTEPHRHSRAPSSAGPLKPAPRLDGSFEQRATIGALLAKYLQQARKGSTGRFSVLGNRVQSIDPTHRINDRDYMGWMDFGRRSAEEYEYSS</sequence>
<dbReference type="GO" id="GO:0005576">
    <property type="term" value="C:extracellular region"/>
    <property type="evidence" value="ECO:0007669"/>
    <property type="project" value="UniProtKB-SubCell"/>
</dbReference>
<dbReference type="Pfam" id="PF00918">
    <property type="entry name" value="Gastrin"/>
    <property type="match status" value="1"/>
</dbReference>
<accession>A0A023UDZ9</accession>
<dbReference type="GeneID" id="414884"/>
<dbReference type="GO" id="GO:0007586">
    <property type="term" value="P:digestion"/>
    <property type="evidence" value="ECO:0007669"/>
    <property type="project" value="InterPro"/>
</dbReference>
<feature type="domain" description="Gastrin/cholecystokinin peptide hormone" evidence="10">
    <location>
        <begin position="4"/>
        <end position="130"/>
    </location>
</feature>
<dbReference type="KEGG" id="gga:414884"/>
<feature type="signal peptide" evidence="9">
    <location>
        <begin position="1"/>
        <end position="20"/>
    </location>
</feature>
<evidence type="ECO:0000256" key="5">
    <source>
        <dbReference type="ARBA" id="ARBA00022685"/>
    </source>
</evidence>
<dbReference type="VEuPathDB" id="HostDB:geneid_414884"/>
<keyword evidence="9" id="KW-0732">Signal</keyword>
<dbReference type="RefSeq" id="XP_046766551.1">
    <property type="nucleotide sequence ID" value="XM_046910595.1"/>
</dbReference>
<dbReference type="InterPro" id="IPR013152">
    <property type="entry name" value="Gastrin/cholecystokinin_CS"/>
</dbReference>
<comment type="similarity">
    <text evidence="2 7">Belongs to the gastrin/cholecystokinin family.</text>
</comment>
<gene>
    <name evidence="11" type="primary">CCK</name>
</gene>
<dbReference type="PANTHER" id="PTHR10786">
    <property type="entry name" value="CHOLECYSTOKININ"/>
    <property type="match status" value="1"/>
</dbReference>
<evidence type="ECO:0000256" key="9">
    <source>
        <dbReference type="SAM" id="SignalP"/>
    </source>
</evidence>
<dbReference type="EMBL" id="KJ465915">
    <property type="protein sequence ID" value="AHX99543.1"/>
    <property type="molecule type" value="mRNA"/>
</dbReference>
<keyword evidence="3" id="KW-0964">Secreted</keyword>
<dbReference type="PANTHER" id="PTHR10786:SF0">
    <property type="entry name" value="CHOLECYSTOKININ"/>
    <property type="match status" value="1"/>
</dbReference>
<organism evidence="11">
    <name type="scientific">Gallus gallus</name>
    <name type="common">Chicken</name>
    <dbReference type="NCBI Taxonomy" id="9031"/>
    <lineage>
        <taxon>Eukaryota</taxon>
        <taxon>Metazoa</taxon>
        <taxon>Chordata</taxon>
        <taxon>Craniata</taxon>
        <taxon>Vertebrata</taxon>
        <taxon>Euteleostomi</taxon>
        <taxon>Archelosauria</taxon>
        <taxon>Archosauria</taxon>
        <taxon>Dinosauria</taxon>
        <taxon>Saurischia</taxon>
        <taxon>Theropoda</taxon>
        <taxon>Coelurosauria</taxon>
        <taxon>Aves</taxon>
        <taxon>Neognathae</taxon>
        <taxon>Galloanserae</taxon>
        <taxon>Galliformes</taxon>
        <taxon>Phasianidae</taxon>
        <taxon>Phasianinae</taxon>
        <taxon>Gallus</taxon>
    </lineage>
</organism>
<dbReference type="OMA" id="GSHNENP"/>